<dbReference type="SUPFAM" id="SSF53067">
    <property type="entry name" value="Actin-like ATPase domain"/>
    <property type="match status" value="2"/>
</dbReference>
<dbReference type="InterPro" id="IPR043129">
    <property type="entry name" value="ATPase_NBD"/>
</dbReference>
<sequence>MAVSIGLDIGGEAVRVAVLDTSKAKRTLRRYVEMPLPVGAVVAGDILDEGAVAEVVAAIWKRHKLPRRGVVVGTANQRLVVRQVDLPQMEESELAEALPFQVQDSIPMGVDEAVLDFVPLEEFVTPGGEPMMSILVVAVHRDVVDTLMRVLGEAKISPKAIDLQSFGLVRAVYGMAPAVDNPLQLIVDIGATVTQVVIAKGGSARFVRLLPRGGDAFTKALEDGMNVDREDAVETKARVGVEPERGLETDDADAPARGILTQAGDQLIEEVRGSVTFFRSQNNNEEVVRLVVAGNGARMPHLANRLASDLGIPLEPARILDLVNVGRVGLSDEEMQAAQPVLPTAIGLSLWGEL</sequence>
<organism evidence="2">
    <name type="scientific">hydrothermal vent metagenome</name>
    <dbReference type="NCBI Taxonomy" id="652676"/>
    <lineage>
        <taxon>unclassified sequences</taxon>
        <taxon>metagenomes</taxon>
        <taxon>ecological metagenomes</taxon>
    </lineage>
</organism>
<dbReference type="PIRSF" id="PIRSF019169">
    <property type="entry name" value="PilM"/>
    <property type="match status" value="1"/>
</dbReference>
<accession>A0A3B0SYE8</accession>
<dbReference type="Gene3D" id="3.30.1490.300">
    <property type="match status" value="1"/>
</dbReference>
<protein>
    <recommendedName>
        <fullName evidence="1">SHS2 domain-containing protein</fullName>
    </recommendedName>
</protein>
<reference evidence="2" key="1">
    <citation type="submission" date="2018-06" db="EMBL/GenBank/DDBJ databases">
        <authorList>
            <person name="Zhirakovskaya E."/>
        </authorList>
    </citation>
    <scope>NUCLEOTIDE SEQUENCE</scope>
</reference>
<dbReference type="GO" id="GO:0051301">
    <property type="term" value="P:cell division"/>
    <property type="evidence" value="ECO:0007669"/>
    <property type="project" value="InterPro"/>
</dbReference>
<dbReference type="Gene3D" id="3.30.420.40">
    <property type="match status" value="2"/>
</dbReference>
<feature type="domain" description="SHS2" evidence="1">
    <location>
        <begin position="4"/>
        <end position="172"/>
    </location>
</feature>
<proteinExistence type="predicted"/>
<evidence type="ECO:0000313" key="2">
    <source>
        <dbReference type="EMBL" id="VAW09590.1"/>
    </source>
</evidence>
<evidence type="ECO:0000259" key="1">
    <source>
        <dbReference type="SMART" id="SM00842"/>
    </source>
</evidence>
<dbReference type="Pfam" id="PF11104">
    <property type="entry name" value="PilM_2"/>
    <property type="match status" value="1"/>
</dbReference>
<dbReference type="InterPro" id="IPR005883">
    <property type="entry name" value="PilM"/>
</dbReference>
<dbReference type="NCBIfam" id="TIGR01175">
    <property type="entry name" value="pilM"/>
    <property type="match status" value="1"/>
</dbReference>
<gene>
    <name evidence="2" type="ORF">MNBD_ACTINO02-1768</name>
</gene>
<dbReference type="PANTHER" id="PTHR32432:SF3">
    <property type="entry name" value="ETHANOLAMINE UTILIZATION PROTEIN EUTJ"/>
    <property type="match status" value="1"/>
</dbReference>
<dbReference type="EMBL" id="UOEK01000610">
    <property type="protein sequence ID" value="VAW09590.1"/>
    <property type="molecule type" value="Genomic_DNA"/>
</dbReference>
<dbReference type="InterPro" id="IPR050696">
    <property type="entry name" value="FtsA/MreB"/>
</dbReference>
<name>A0A3B0SYE8_9ZZZZ</name>
<dbReference type="CDD" id="cd24049">
    <property type="entry name" value="ASKHA_NBD_PilM"/>
    <property type="match status" value="1"/>
</dbReference>
<dbReference type="PANTHER" id="PTHR32432">
    <property type="entry name" value="CELL DIVISION PROTEIN FTSA-RELATED"/>
    <property type="match status" value="1"/>
</dbReference>
<dbReference type="AlphaFoldDB" id="A0A3B0SYE8"/>
<dbReference type="SMART" id="SM00842">
    <property type="entry name" value="FtsA"/>
    <property type="match status" value="1"/>
</dbReference>
<dbReference type="InterPro" id="IPR003494">
    <property type="entry name" value="SHS2_FtsA"/>
</dbReference>